<proteinExistence type="predicted"/>
<evidence type="ECO:0000313" key="3">
    <source>
        <dbReference type="Proteomes" id="UP000324222"/>
    </source>
</evidence>
<comment type="caution">
    <text evidence="2">The sequence shown here is derived from an EMBL/GenBank/DDBJ whole genome shotgun (WGS) entry which is preliminary data.</text>
</comment>
<organism evidence="2 3">
    <name type="scientific">Portunus trituberculatus</name>
    <name type="common">Swimming crab</name>
    <name type="synonym">Neptunus trituberculatus</name>
    <dbReference type="NCBI Taxonomy" id="210409"/>
    <lineage>
        <taxon>Eukaryota</taxon>
        <taxon>Metazoa</taxon>
        <taxon>Ecdysozoa</taxon>
        <taxon>Arthropoda</taxon>
        <taxon>Crustacea</taxon>
        <taxon>Multicrustacea</taxon>
        <taxon>Malacostraca</taxon>
        <taxon>Eumalacostraca</taxon>
        <taxon>Eucarida</taxon>
        <taxon>Decapoda</taxon>
        <taxon>Pleocyemata</taxon>
        <taxon>Brachyura</taxon>
        <taxon>Eubrachyura</taxon>
        <taxon>Portunoidea</taxon>
        <taxon>Portunidae</taxon>
        <taxon>Portuninae</taxon>
        <taxon>Portunus</taxon>
    </lineage>
</organism>
<dbReference type="Proteomes" id="UP000324222">
    <property type="component" value="Unassembled WGS sequence"/>
</dbReference>
<reference evidence="2 3" key="1">
    <citation type="submission" date="2019-05" db="EMBL/GenBank/DDBJ databases">
        <title>Another draft genome of Portunus trituberculatus and its Hox gene families provides insights of decapod evolution.</title>
        <authorList>
            <person name="Jeong J.-H."/>
            <person name="Song I."/>
            <person name="Kim S."/>
            <person name="Choi T."/>
            <person name="Kim D."/>
            <person name="Ryu S."/>
            <person name="Kim W."/>
        </authorList>
    </citation>
    <scope>NUCLEOTIDE SEQUENCE [LARGE SCALE GENOMIC DNA]</scope>
    <source>
        <tissue evidence="2">Muscle</tissue>
    </source>
</reference>
<evidence type="ECO:0000256" key="1">
    <source>
        <dbReference type="SAM" id="MobiDB-lite"/>
    </source>
</evidence>
<evidence type="ECO:0000313" key="2">
    <source>
        <dbReference type="EMBL" id="MPC18521.1"/>
    </source>
</evidence>
<dbReference type="AlphaFoldDB" id="A0A5B7DB45"/>
<feature type="compositionally biased region" description="Basic residues" evidence="1">
    <location>
        <begin position="58"/>
        <end position="70"/>
    </location>
</feature>
<gene>
    <name evidence="2" type="ORF">E2C01_011407</name>
</gene>
<sequence>MRVNKMWAVLSSHFSFLQRLEMFCCFGYLLKYCYGTNPLHCGPPLSLHPHAVGQGRPGRGHATLHLRKPHHTEARHRTYPRSPLKAASEETLPSKRLGGEPCPSPYCILTASWVGSMQPLPLVTP</sequence>
<accession>A0A5B7DB45</accession>
<name>A0A5B7DB45_PORTR</name>
<feature type="region of interest" description="Disordered" evidence="1">
    <location>
        <begin position="52"/>
        <end position="97"/>
    </location>
</feature>
<keyword evidence="3" id="KW-1185">Reference proteome</keyword>
<dbReference type="EMBL" id="VSRR010000688">
    <property type="protein sequence ID" value="MPC18521.1"/>
    <property type="molecule type" value="Genomic_DNA"/>
</dbReference>
<protein>
    <submittedName>
        <fullName evidence="2">Uncharacterized protein</fullName>
    </submittedName>
</protein>